<dbReference type="EMBL" id="QZRB01000016">
    <property type="protein sequence ID" value="MVD24033.1"/>
    <property type="molecule type" value="Genomic_DNA"/>
</dbReference>
<dbReference type="EMBL" id="KF228946">
    <property type="protein sequence ID" value="AHX36838.1"/>
    <property type="molecule type" value="Genomic_DNA"/>
</dbReference>
<dbReference type="InterPro" id="IPR017737">
    <property type="entry name" value="TssE1-like"/>
</dbReference>
<dbReference type="InterPro" id="IPR007048">
    <property type="entry name" value="IraD/Gp25-like"/>
</dbReference>
<reference evidence="10 15" key="5">
    <citation type="submission" date="2019-06" db="EMBL/GenBank/DDBJ databases">
        <title>Vibrio cholerae phylogeny based on whole-genome sequencing reveals genetic diversity and population strucutre.</title>
        <authorList>
            <person name="Zhiqiu Y."/>
            <person name="Bin L."/>
            <person name="Lingyan J."/>
        </authorList>
    </citation>
    <scope>NUCLEOTIDE SEQUENCE [LARGE SCALE GENOMIC DNA]</scope>
    <source>
        <strain evidence="10 15">N2814</strain>
    </source>
</reference>
<evidence type="ECO:0000313" key="7">
    <source>
        <dbReference type="EMBL" id="MVD24033.1"/>
    </source>
</evidence>
<dbReference type="AlphaFoldDB" id="A0A023PTG3"/>
<dbReference type="InterPro" id="IPR053176">
    <property type="entry name" value="T6SS_TssE1-like"/>
</dbReference>
<dbReference type="EMBL" id="JAHBND010000050">
    <property type="protein sequence ID" value="MBS7672024.1"/>
    <property type="molecule type" value="Genomic_DNA"/>
</dbReference>
<dbReference type="RefSeq" id="WP_000221000.1">
    <property type="nucleotide sequence ID" value="NZ_AP018677.1"/>
</dbReference>
<dbReference type="PATRIC" id="fig|666.1965.peg.2286"/>
<evidence type="ECO:0000313" key="6">
    <source>
        <dbReference type="EMBL" id="MBS7672024.1"/>
    </source>
</evidence>
<dbReference type="Proteomes" id="UP000294145">
    <property type="component" value="Unassembled WGS sequence"/>
</dbReference>
<evidence type="ECO:0000313" key="16">
    <source>
        <dbReference type="Proteomes" id="UP000471242"/>
    </source>
</evidence>
<feature type="domain" description="IraD/Gp25-like" evidence="1">
    <location>
        <begin position="38"/>
        <end position="124"/>
    </location>
</feature>
<dbReference type="PANTHER" id="PTHR38595">
    <property type="entry name" value="CYTOPLASMIC PROTEIN-RELATED"/>
    <property type="match status" value="1"/>
</dbReference>
<dbReference type="EMBL" id="VUAA01000009">
    <property type="protein sequence ID" value="KAA1254885.1"/>
    <property type="molecule type" value="Genomic_DNA"/>
</dbReference>
<dbReference type="Proteomes" id="UP000471242">
    <property type="component" value="Unassembled WGS sequence"/>
</dbReference>
<evidence type="ECO:0000313" key="15">
    <source>
        <dbReference type="Proteomes" id="UP000323819"/>
    </source>
</evidence>
<evidence type="ECO:0000313" key="11">
    <source>
        <dbReference type="Proteomes" id="UP000041770"/>
    </source>
</evidence>
<reference evidence="7 16" key="3">
    <citation type="submission" date="2018-09" db="EMBL/GenBank/DDBJ databases">
        <title>Genomic epidemiology reveals two lineages of Vibrio cholerae that can cause global cholera epidemics despite absence of cholera toxin gene.</title>
        <authorList>
            <person name="Wang H."/>
            <person name="Zen W."/>
            <person name="Yu H."/>
            <person name="Zhang W."/>
            <person name="Pan J."/>
            <person name="Yang C."/>
            <person name="Cui Y."/>
        </authorList>
    </citation>
    <scope>NUCLEOTIDE SEQUENCE [LARGE SCALE GENOMIC DNA]</scope>
    <source>
        <strain evidence="7 16">00-1_S85</strain>
    </source>
</reference>
<dbReference type="EMBL" id="CWQY01000002">
    <property type="protein sequence ID" value="CSC04908.1"/>
    <property type="molecule type" value="Genomic_DNA"/>
</dbReference>
<evidence type="ECO:0000259" key="1">
    <source>
        <dbReference type="Pfam" id="PF04965"/>
    </source>
</evidence>
<reference evidence="6" key="9">
    <citation type="submission" date="2023-08" db="EMBL/GenBank/DDBJ databases">
        <title>Vibrio cholerae Outbreaks in Tanzania Exemplify Founder Flush: Simultaneous Increases in Population Size and Genetic Diversity.</title>
        <authorList>
            <person name="Debes A.K."/>
            <person name="Mohammed A."/>
            <person name="Maseke I."/>
            <person name="Almeida M."/>
            <person name="Li S."/>
            <person name="Matimba H."/>
            <person name="Joachim A."/>
            <person name="Mizinduko M."/>
            <person name="Nyanga S."/>
            <person name="Kelly M."/>
            <person name="Kachwamba Y."/>
            <person name="Schaffer A.M."/>
            <person name="Nyanga A.S."/>
            <person name="Mghamba J."/>
            <person name="Mosha F.S."/>
            <person name="Sack D.A."/>
            <person name="Stine O.C."/>
        </authorList>
    </citation>
    <scope>NUCLEOTIDE SEQUENCE</scope>
    <source>
        <strain evidence="6">TDS0091212</strain>
    </source>
</reference>
<reference evidence="5 14" key="7">
    <citation type="submission" date="2019-09" db="EMBL/GenBank/DDBJ databases">
        <authorList>
            <person name="Kritzky A."/>
            <person name="Schelkanova E.Y."/>
            <person name="Alkhova Z.V."/>
            <person name="Smirnova N.I."/>
        </authorList>
    </citation>
    <scope>NUCLEOTIDE SEQUENCE [LARGE SCALE GENOMIC DNA]</scope>
    <source>
        <strain evidence="5 14">M1526</strain>
    </source>
</reference>
<reference evidence="4 11" key="2">
    <citation type="submission" date="2015-07" db="EMBL/GenBank/DDBJ databases">
        <authorList>
            <consortium name="Pathogen Informatics"/>
        </authorList>
    </citation>
    <scope>NUCLEOTIDE SEQUENCE [LARGE SCALE GENOMIC DNA]</scope>
    <source>
        <strain evidence="4 11">A316</strain>
    </source>
</reference>
<evidence type="ECO:0000313" key="13">
    <source>
        <dbReference type="Proteomes" id="UP000319979"/>
    </source>
</evidence>
<accession>A0A023PTG3</accession>
<protein>
    <submittedName>
        <fullName evidence="5">Type VI secretion system baseplate subunit TssE</fullName>
    </submittedName>
    <submittedName>
        <fullName evidence="4">Type VI secretion system protein</fullName>
    </submittedName>
</protein>
<dbReference type="Proteomes" id="UP000041770">
    <property type="component" value="Unassembled WGS sequence"/>
</dbReference>
<evidence type="ECO:0000313" key="14">
    <source>
        <dbReference type="Proteomes" id="UP000323225"/>
    </source>
</evidence>
<sequence>MTYIAPEESAFGVGFFERLEANAKPMSLTRGPDAWDVLESIKRNVSNILNTRIGGAQSAPHLGLVDFNDATLETLDLSVRIKLAIQQCLERYEPRLTRVLVRADQDSFNPLTLRFHITATINSEALHEKVQFSLLLDQSRKYRVF</sequence>
<evidence type="ECO:0000313" key="4">
    <source>
        <dbReference type="EMBL" id="CSC04908.1"/>
    </source>
</evidence>
<dbReference type="Proteomes" id="UP001196338">
    <property type="component" value="Unassembled WGS sequence"/>
</dbReference>
<proteinExistence type="predicted"/>
<dbReference type="OMA" id="PMEMSFQ"/>
<evidence type="ECO:0000313" key="8">
    <source>
        <dbReference type="EMBL" id="TBM45308.1"/>
    </source>
</evidence>
<reference evidence="3" key="1">
    <citation type="journal article" date="2014" name="Nat. Commun.">
        <title>The Vibrio cholerae type VI secretion system employs diverse effector modules for intraspecific competition.</title>
        <authorList>
            <person name="Unterweger D."/>
            <person name="Miyata S.T."/>
            <person name="Bachmann V."/>
            <person name="Brooks T.M."/>
            <person name="Mullins T."/>
            <person name="Kostiuk B."/>
            <person name="Provenzano D."/>
            <person name="Pukatzki S."/>
        </authorList>
    </citation>
    <scope>NUCLEOTIDE SEQUENCE</scope>
    <source>
        <strain evidence="2">DL4211</strain>
        <strain evidence="3">DL4215</strain>
    </source>
</reference>
<evidence type="ECO:0000313" key="2">
    <source>
        <dbReference type="EMBL" id="AHX36813.1"/>
    </source>
</evidence>
<organism evidence="3">
    <name type="scientific">Vibrio cholerae</name>
    <dbReference type="NCBI Taxonomy" id="666"/>
    <lineage>
        <taxon>Bacteria</taxon>
        <taxon>Pseudomonadati</taxon>
        <taxon>Pseudomonadota</taxon>
        <taxon>Gammaproteobacteria</taxon>
        <taxon>Vibrionales</taxon>
        <taxon>Vibrionaceae</taxon>
        <taxon>Vibrio</taxon>
    </lineage>
</organism>
<evidence type="ECO:0000313" key="3">
    <source>
        <dbReference type="EMBL" id="AHX36838.1"/>
    </source>
</evidence>
<dbReference type="KEGG" id="vcx:VAA049_1799"/>
<dbReference type="Proteomes" id="UP000319979">
    <property type="component" value="Unassembled WGS sequence"/>
</dbReference>
<evidence type="ECO:0000313" key="10">
    <source>
        <dbReference type="EMBL" id="TXX66398.1"/>
    </source>
</evidence>
<dbReference type="KEGG" id="vcz:VAB027_920"/>
<evidence type="ECO:0000313" key="12">
    <source>
        <dbReference type="Proteomes" id="UP000294145"/>
    </source>
</evidence>
<dbReference type="EMBL" id="VIOS01000045">
    <property type="protein sequence ID" value="TQP12986.1"/>
    <property type="molecule type" value="Genomic_DNA"/>
</dbReference>
<reference evidence="8 12" key="4">
    <citation type="submission" date="2019-02" db="EMBL/GenBank/DDBJ databases">
        <title>Genomic plasticity associated with the antimicrobial resistance in Vibrio cholerae.</title>
        <authorList>
            <person name="Verma J."/>
            <person name="Bag S."/>
            <person name="Saha B."/>
            <person name="Kumar P."/>
            <person name="Ghosh T.S."/>
            <person name="Dayal M."/>
            <person name="Senapati T."/>
            <person name="Mehra S."/>
            <person name="Dey P."/>
            <person name="Desigamani A."/>
            <person name="Kumar D."/>
            <person name="Rana P."/>
            <person name="Kumar B."/>
            <person name="Maiti T.K."/>
            <person name="Sharma N.C."/>
            <person name="Bhadra R.K."/>
            <person name="Mutreja A."/>
            <person name="Nair G.B."/>
            <person name="Ramamurthy T."/>
            <person name="Das B."/>
        </authorList>
    </citation>
    <scope>NUCLEOTIDE SEQUENCE [LARGE SCALE GENOMIC DNA]</scope>
    <source>
        <strain evidence="8 12">IDH06781</strain>
    </source>
</reference>
<evidence type="ECO:0000313" key="5">
    <source>
        <dbReference type="EMBL" id="KAA1254885.1"/>
    </source>
</evidence>
<reference evidence="6" key="8">
    <citation type="submission" date="2021-05" db="EMBL/GenBank/DDBJ databases">
        <authorList>
            <person name="Stine C."/>
        </authorList>
    </citation>
    <scope>NUCLEOTIDE SEQUENCE</scope>
    <source>
        <strain evidence="6">TDS0091212</strain>
    </source>
</reference>
<reference evidence="9 13" key="6">
    <citation type="submission" date="2019-07" db="EMBL/GenBank/DDBJ databases">
        <title>Phenotypic and genotypic antimicrobial resistance traits of Vibrio cholerae non-O1/non-O139 isolated from a large Austrian lake frequently associated with cases of infection.</title>
        <authorList>
            <person name="Lepuschitz S."/>
            <person name="Baron S."/>
            <person name="Larvor E."/>
            <person name="Granier S."/>
            <person name="Pretzer C."/>
            <person name="Mach R.L."/>
            <person name="Farnleitner A.H."/>
            <person name="Ruppitsch W."/>
            <person name="Pleininger S."/>
            <person name="Indra A."/>
            <person name="Kirschner A.K.T."/>
        </authorList>
    </citation>
    <scope>NUCLEOTIDE SEQUENCE [LARGE SCALE GENOMIC DNA]</scope>
    <source>
        <strain evidence="9 13">A12JL36W90</strain>
    </source>
</reference>
<dbReference type="Proteomes" id="UP000323819">
    <property type="component" value="Unassembled WGS sequence"/>
</dbReference>
<dbReference type="EMBL" id="VSIJ01000019">
    <property type="protein sequence ID" value="TXX66398.1"/>
    <property type="molecule type" value="Genomic_DNA"/>
</dbReference>
<name>A0A023PTG3_VIBCL</name>
<dbReference type="NCBIfam" id="TIGR03357">
    <property type="entry name" value="VI_zyme"/>
    <property type="match status" value="1"/>
</dbReference>
<dbReference type="KEGG" id="vcq:EN18_04270"/>
<dbReference type="SUPFAM" id="SSF160719">
    <property type="entry name" value="gpW/gp25-like"/>
    <property type="match status" value="1"/>
</dbReference>
<dbReference type="Proteomes" id="UP000323225">
    <property type="component" value="Unassembled WGS sequence"/>
</dbReference>
<dbReference type="Pfam" id="PF04965">
    <property type="entry name" value="GPW_gp25"/>
    <property type="match status" value="1"/>
</dbReference>
<gene>
    <name evidence="5" type="primary">tssE</name>
    <name evidence="7" type="ORF">D6U24_11755</name>
    <name evidence="4" type="ORF">ERS013200_00405</name>
    <name evidence="8" type="ORF">EYB64_03315</name>
    <name evidence="5" type="ORF">F0M16_09955</name>
    <name evidence="9" type="ORF">FLM02_12145</name>
    <name evidence="10" type="ORF">FXF03_05770</name>
    <name evidence="6" type="ORF">KIN13_01000</name>
</gene>
<evidence type="ECO:0000313" key="9">
    <source>
        <dbReference type="EMBL" id="TQP12986.1"/>
    </source>
</evidence>
<dbReference type="EMBL" id="KF228945">
    <property type="protein sequence ID" value="AHX36813.1"/>
    <property type="molecule type" value="Genomic_DNA"/>
</dbReference>
<dbReference type="GeneID" id="69721910"/>
<dbReference type="EMBL" id="SISP01000003">
    <property type="protein sequence ID" value="TBM45308.1"/>
    <property type="molecule type" value="Genomic_DNA"/>
</dbReference>
<dbReference type="Gene3D" id="3.10.450.40">
    <property type="match status" value="1"/>
</dbReference>
<dbReference type="PANTHER" id="PTHR38595:SF2">
    <property type="entry name" value="TYPE VI SECRETION SYSTEM BASEPLATE SUBUNIT TSSE"/>
    <property type="match status" value="1"/>
</dbReference>